<dbReference type="Proteomes" id="UP000595140">
    <property type="component" value="Unassembled WGS sequence"/>
</dbReference>
<dbReference type="EMBL" id="OOIL02005612">
    <property type="protein sequence ID" value="VFQ95740.1"/>
    <property type="molecule type" value="Genomic_DNA"/>
</dbReference>
<evidence type="ECO:0000313" key="2">
    <source>
        <dbReference type="Proteomes" id="UP000595140"/>
    </source>
</evidence>
<dbReference type="OrthoDB" id="1931061at2759"/>
<dbReference type="AlphaFoldDB" id="A0A484N3V0"/>
<name>A0A484N3V0_9ASTE</name>
<reference evidence="1 2" key="1">
    <citation type="submission" date="2018-04" db="EMBL/GenBank/DDBJ databases">
        <authorList>
            <person name="Vogel A."/>
        </authorList>
    </citation>
    <scope>NUCLEOTIDE SEQUENCE [LARGE SCALE GENOMIC DNA]</scope>
</reference>
<proteinExistence type="predicted"/>
<protein>
    <submittedName>
        <fullName evidence="1">Uncharacterized protein</fullName>
    </submittedName>
</protein>
<accession>A0A484N3V0</accession>
<sequence length="67" mass="7484">MRRVPISMRIKGNLSHLFRNTIAEGGIYSINNFGVVDNKNRFRVVGDNKIMIQMNATSVVKPAPAQP</sequence>
<dbReference type="InterPro" id="IPR012340">
    <property type="entry name" value="NA-bd_OB-fold"/>
</dbReference>
<dbReference type="Gene3D" id="2.40.50.140">
    <property type="entry name" value="Nucleic acid-binding proteins"/>
    <property type="match status" value="1"/>
</dbReference>
<organism evidence="1 2">
    <name type="scientific">Cuscuta campestris</name>
    <dbReference type="NCBI Taxonomy" id="132261"/>
    <lineage>
        <taxon>Eukaryota</taxon>
        <taxon>Viridiplantae</taxon>
        <taxon>Streptophyta</taxon>
        <taxon>Embryophyta</taxon>
        <taxon>Tracheophyta</taxon>
        <taxon>Spermatophyta</taxon>
        <taxon>Magnoliopsida</taxon>
        <taxon>eudicotyledons</taxon>
        <taxon>Gunneridae</taxon>
        <taxon>Pentapetalae</taxon>
        <taxon>asterids</taxon>
        <taxon>lamiids</taxon>
        <taxon>Solanales</taxon>
        <taxon>Convolvulaceae</taxon>
        <taxon>Cuscuteae</taxon>
        <taxon>Cuscuta</taxon>
        <taxon>Cuscuta subgen. Grammica</taxon>
        <taxon>Cuscuta sect. Cleistogrammica</taxon>
    </lineage>
</organism>
<evidence type="ECO:0000313" key="1">
    <source>
        <dbReference type="EMBL" id="VFQ95740.1"/>
    </source>
</evidence>
<keyword evidence="2" id="KW-1185">Reference proteome</keyword>
<gene>
    <name evidence="1" type="ORF">CCAM_LOCUS37516</name>
</gene>